<dbReference type="Proteomes" id="UP001355653">
    <property type="component" value="Unassembled WGS sequence"/>
</dbReference>
<accession>A0ABU6DD31</accession>
<sequence>MLLIFCSDPMNKNAVDFDYEKEFSIAKSLGFSILLISLEELLEGNTDKSLSKINAVVSHESALYRGWMMKPRNYEDLYNGLQKKNIFLVNNPDEYMNGHWFPNSYEKMKDLTPYSNWIHIENLKNDFDQIYRNLSEFGSKPIIIKDYVKSRKHEWNESFFIPNASDRNHATKVIKNFIDRQGEHMNEGIVFREFVNLEKISIHSKSQMPLSKEYRLFYYQKQFLFQFDYWEDIHYDDEKPDLTIFNHLAQKIESNFFTMDIGKTDSGDWIVIEIGDGQVSGLPIDSDILGFYTSIKEFKVIRTKSL</sequence>
<dbReference type="RefSeq" id="WP_127454959.1">
    <property type="nucleotide sequence ID" value="NZ_JAROBY010000026.1"/>
</dbReference>
<keyword evidence="3" id="KW-1185">Reference proteome</keyword>
<gene>
    <name evidence="2" type="ORF">P5G65_15920</name>
</gene>
<name>A0ABU6DD31_9BACL</name>
<proteinExistence type="predicted"/>
<feature type="domain" description="ATP-grasp" evidence="1">
    <location>
        <begin position="138"/>
        <end position="284"/>
    </location>
</feature>
<reference evidence="2 3" key="1">
    <citation type="submission" date="2023-03" db="EMBL/GenBank/DDBJ databases">
        <title>Bacillus Genome Sequencing.</title>
        <authorList>
            <person name="Dunlap C."/>
        </authorList>
    </citation>
    <scope>NUCLEOTIDE SEQUENCE [LARGE SCALE GENOMIC DNA]</scope>
    <source>
        <strain evidence="2 3">NRS-1351</strain>
    </source>
</reference>
<protein>
    <submittedName>
        <fullName evidence="2">ATP-grasp domain-containing protein</fullName>
    </submittedName>
</protein>
<evidence type="ECO:0000313" key="3">
    <source>
        <dbReference type="Proteomes" id="UP001355653"/>
    </source>
</evidence>
<dbReference type="InterPro" id="IPR025643">
    <property type="entry name" value="R2K_3"/>
</dbReference>
<comment type="caution">
    <text evidence="2">The sequence shown here is derived from an EMBL/GenBank/DDBJ whole genome shotgun (WGS) entry which is preliminary data.</text>
</comment>
<dbReference type="Pfam" id="PF14243">
    <property type="entry name" value="R2K_3"/>
    <property type="match status" value="1"/>
</dbReference>
<dbReference type="EMBL" id="JAROBY010000026">
    <property type="protein sequence ID" value="MEB4795391.1"/>
    <property type="molecule type" value="Genomic_DNA"/>
</dbReference>
<organism evidence="2 3">
    <name type="scientific">Paenibacillus chondroitinus</name>
    <dbReference type="NCBI Taxonomy" id="59842"/>
    <lineage>
        <taxon>Bacteria</taxon>
        <taxon>Bacillati</taxon>
        <taxon>Bacillota</taxon>
        <taxon>Bacilli</taxon>
        <taxon>Bacillales</taxon>
        <taxon>Paenibacillaceae</taxon>
        <taxon>Paenibacillus</taxon>
    </lineage>
</organism>
<evidence type="ECO:0000259" key="1">
    <source>
        <dbReference type="Pfam" id="PF14243"/>
    </source>
</evidence>
<evidence type="ECO:0000313" key="2">
    <source>
        <dbReference type="EMBL" id="MEB4795391.1"/>
    </source>
</evidence>